<organism evidence="2">
    <name type="scientific">Hexamita inflata</name>
    <dbReference type="NCBI Taxonomy" id="28002"/>
    <lineage>
        <taxon>Eukaryota</taxon>
        <taxon>Metamonada</taxon>
        <taxon>Diplomonadida</taxon>
        <taxon>Hexamitidae</taxon>
        <taxon>Hexamitinae</taxon>
        <taxon>Hexamita</taxon>
    </lineage>
</organism>
<protein>
    <submittedName>
        <fullName evidence="3">Hypothetical_protein</fullName>
    </submittedName>
</protein>
<evidence type="ECO:0000313" key="4">
    <source>
        <dbReference type="Proteomes" id="UP001642409"/>
    </source>
</evidence>
<keyword evidence="1" id="KW-1133">Transmembrane helix</keyword>
<feature type="transmembrane region" description="Helical" evidence="1">
    <location>
        <begin position="81"/>
        <end position="99"/>
    </location>
</feature>
<accession>A0AA86P7Y8</accession>
<gene>
    <name evidence="2" type="ORF">HINF_LOCUS21013</name>
    <name evidence="3" type="ORF">HINF_LOCUS2559</name>
</gene>
<keyword evidence="1" id="KW-0472">Membrane</keyword>
<dbReference type="EMBL" id="CAXDID020000004">
    <property type="protein sequence ID" value="CAL5973805.1"/>
    <property type="molecule type" value="Genomic_DNA"/>
</dbReference>
<dbReference type="AlphaFoldDB" id="A0AA86P7Y8"/>
<reference evidence="2" key="1">
    <citation type="submission" date="2023-06" db="EMBL/GenBank/DDBJ databases">
        <authorList>
            <person name="Kurt Z."/>
        </authorList>
    </citation>
    <scope>NUCLEOTIDE SEQUENCE</scope>
</reference>
<evidence type="ECO:0000256" key="1">
    <source>
        <dbReference type="SAM" id="Phobius"/>
    </source>
</evidence>
<evidence type="ECO:0000313" key="2">
    <source>
        <dbReference type="EMBL" id="CAI9933368.1"/>
    </source>
</evidence>
<dbReference type="EMBL" id="CATOUU010000531">
    <property type="protein sequence ID" value="CAI9933368.1"/>
    <property type="molecule type" value="Genomic_DNA"/>
</dbReference>
<keyword evidence="1" id="KW-0812">Transmembrane</keyword>
<dbReference type="Proteomes" id="UP001642409">
    <property type="component" value="Unassembled WGS sequence"/>
</dbReference>
<sequence>MTKIDQTHHSFSFQQALKLRIEAKIYTNNNSQKVGIHTNKALFCRKTHYSCRFCRIIETVYRRVQQKFLKQQDLYPRYSDSISLILMALVLQLLFLIVGNQAQAQ</sequence>
<proteinExistence type="predicted"/>
<reference evidence="3 4" key="2">
    <citation type="submission" date="2024-07" db="EMBL/GenBank/DDBJ databases">
        <authorList>
            <person name="Akdeniz Z."/>
        </authorList>
    </citation>
    <scope>NUCLEOTIDE SEQUENCE [LARGE SCALE GENOMIC DNA]</scope>
</reference>
<keyword evidence="4" id="KW-1185">Reference proteome</keyword>
<name>A0AA86P7Y8_9EUKA</name>
<evidence type="ECO:0000313" key="3">
    <source>
        <dbReference type="EMBL" id="CAL5973805.1"/>
    </source>
</evidence>
<comment type="caution">
    <text evidence="2">The sequence shown here is derived from an EMBL/GenBank/DDBJ whole genome shotgun (WGS) entry which is preliminary data.</text>
</comment>